<dbReference type="InterPro" id="IPR056442">
    <property type="entry name" value="GINT1_N"/>
</dbReference>
<dbReference type="STRING" id="1678841.TBC1_12436"/>
<dbReference type="AlphaFoldDB" id="A0A0S7C1Y7"/>
<dbReference type="OrthoDB" id="3771157at2"/>
<dbReference type="SUPFAM" id="SSF53328">
    <property type="entry name" value="Formyltransferase"/>
    <property type="match status" value="1"/>
</dbReference>
<feature type="domain" description="Glucosamine inositolphosphorylceramide transferase 1 N-terminal" evidence="1">
    <location>
        <begin position="311"/>
        <end position="519"/>
    </location>
</feature>
<sequence length="575" mass="66578">MAENNDSRRLRFAVMCNSTELQQWQKQSLDALLLSGCAEPVLLIMPAGNNAKPGKKFWRRIIAYPWNKIIFRKYYQYFFRPQAFRKTIADLGNDEIPVIRCTTTLKKKYSEYFSPEDIEAIRSYRPDFILKFGFGIIRGEILNCAPYGVWSFHHGDEQKYRGVPPAFREILHNDRVTASILQRLTEKLDGGVILRKGFFPTIYHSWRANLDQAIALSLNWPADVCREIIAQHTFPAGGESTSTTAPVYKEPENTTMLQFIAKQFVNKIKFHFLELFQAEQWSTGIIRARTAEVAGNIDYSPDPEMVSWLHSGSNDRYFADGFALRTRHRILLLFEDYSYRQRKGRISAAWYNERDHDFSDITCALEEPWHLSYPFIFKEKDDFYCIPESKDHGSVELYRLDTDSMKLTFVRTLLPGVAAADPTLVFHQNRWFLFFTPAHATNVELHIWHSPDLDQPFEPHELNPVKADIRNARPAGSLFKLDDKLYRPAQDCSQTYGGKVVINEIKILSEEAFLEMPVSTLEPPHGYKGIHNLSFAGDYMYFDCKKFVFSPASFLYQAGKRFRSKKHTSTGIKQL</sequence>
<keyword evidence="2" id="KW-0808">Transferase</keyword>
<evidence type="ECO:0000313" key="2">
    <source>
        <dbReference type="EMBL" id="GAP44626.1"/>
    </source>
</evidence>
<dbReference type="InterPro" id="IPR023296">
    <property type="entry name" value="Glyco_hydro_beta-prop_sf"/>
</dbReference>
<evidence type="ECO:0000259" key="1">
    <source>
        <dbReference type="Pfam" id="PF24793"/>
    </source>
</evidence>
<gene>
    <name evidence="2" type="ORF">TBC1_12436</name>
</gene>
<dbReference type="Pfam" id="PF24793">
    <property type="entry name" value="GINT1_N"/>
    <property type="match status" value="1"/>
</dbReference>
<protein>
    <submittedName>
        <fullName evidence="2">Formyl transferase</fullName>
    </submittedName>
</protein>
<dbReference type="RefSeq" id="WP_062044236.1">
    <property type="nucleotide sequence ID" value="NZ_DF968183.1"/>
</dbReference>
<dbReference type="GO" id="GO:0016740">
    <property type="term" value="F:transferase activity"/>
    <property type="evidence" value="ECO:0007669"/>
    <property type="project" value="UniProtKB-KW"/>
</dbReference>
<accession>A0A0S7C1Y7</accession>
<keyword evidence="3" id="KW-1185">Reference proteome</keyword>
<dbReference type="Gene3D" id="3.40.50.170">
    <property type="entry name" value="Formyl transferase, N-terminal domain"/>
    <property type="match status" value="1"/>
</dbReference>
<proteinExistence type="predicted"/>
<dbReference type="SUPFAM" id="SSF75005">
    <property type="entry name" value="Arabinanase/levansucrase/invertase"/>
    <property type="match status" value="1"/>
</dbReference>
<dbReference type="EMBL" id="DF968183">
    <property type="protein sequence ID" value="GAP44626.1"/>
    <property type="molecule type" value="Genomic_DNA"/>
</dbReference>
<evidence type="ECO:0000313" key="3">
    <source>
        <dbReference type="Proteomes" id="UP000053091"/>
    </source>
</evidence>
<name>A0A0S7C1Y7_9BACT</name>
<dbReference type="InterPro" id="IPR036477">
    <property type="entry name" value="Formyl_transf_N_sf"/>
</dbReference>
<dbReference type="PATRIC" id="fig|1678841.3.peg.3146"/>
<dbReference type="Proteomes" id="UP000053091">
    <property type="component" value="Unassembled WGS sequence"/>
</dbReference>
<organism evidence="2">
    <name type="scientific">Lentimicrobium saccharophilum</name>
    <dbReference type="NCBI Taxonomy" id="1678841"/>
    <lineage>
        <taxon>Bacteria</taxon>
        <taxon>Pseudomonadati</taxon>
        <taxon>Bacteroidota</taxon>
        <taxon>Bacteroidia</taxon>
        <taxon>Bacteroidales</taxon>
        <taxon>Lentimicrobiaceae</taxon>
        <taxon>Lentimicrobium</taxon>
    </lineage>
</organism>
<reference evidence="2" key="1">
    <citation type="journal article" date="2015" name="Genome Announc.">
        <title>Draft Genome Sequence of Bacteroidales Strain TBC1, a Novel Isolate from a Methanogenic Wastewater Treatment System.</title>
        <authorList>
            <person name="Tourlousse D.M."/>
            <person name="Matsuura N."/>
            <person name="Sun L."/>
            <person name="Toyonaga M."/>
            <person name="Kuroda K."/>
            <person name="Ohashi A."/>
            <person name="Cruz R."/>
            <person name="Yamaguchi T."/>
            <person name="Sekiguchi Y."/>
        </authorList>
    </citation>
    <scope>NUCLEOTIDE SEQUENCE [LARGE SCALE GENOMIC DNA]</scope>
    <source>
        <strain evidence="2">TBC1</strain>
    </source>
</reference>